<comment type="caution">
    <text evidence="1">The sequence shown here is derived from an EMBL/GenBank/DDBJ whole genome shotgun (WGS) entry which is preliminary data.</text>
</comment>
<name>A0A420IIJ0_9PEZI</name>
<dbReference type="AlphaFoldDB" id="A0A420IIJ0"/>
<gene>
    <name evidence="1" type="ORF">GcM1_239012</name>
</gene>
<accession>A0A420IIJ0</accession>
<evidence type="ECO:0000313" key="1">
    <source>
        <dbReference type="EMBL" id="RKF74384.1"/>
    </source>
</evidence>
<protein>
    <submittedName>
        <fullName evidence="1">Uncharacterized protein</fullName>
    </submittedName>
</protein>
<dbReference type="EMBL" id="MCBS01023991">
    <property type="protein sequence ID" value="RKF74384.1"/>
    <property type="molecule type" value="Genomic_DNA"/>
</dbReference>
<dbReference type="Proteomes" id="UP000285326">
    <property type="component" value="Unassembled WGS sequence"/>
</dbReference>
<sequence>MRRNDRKAADLFQRALKKRHGYWPFEIGMPIKAFDSRVIDKLGYSQDEIFFSSLPGQMMDKFLLTINKLDLRSLLELNPQFTDAEDDALLAQLNSIAKRNQTRQIVINRNDYRPMVQKDRHNTGVRGQTLCPGY</sequence>
<proteinExistence type="predicted"/>
<reference evidence="1 2" key="1">
    <citation type="journal article" date="2018" name="BMC Genomics">
        <title>Comparative genome analyses reveal sequence features reflecting distinct modes of host-adaptation between dicot and monocot powdery mildew.</title>
        <authorList>
            <person name="Wu Y."/>
            <person name="Ma X."/>
            <person name="Pan Z."/>
            <person name="Kale S.D."/>
            <person name="Song Y."/>
            <person name="King H."/>
            <person name="Zhang Q."/>
            <person name="Presley C."/>
            <person name="Deng X."/>
            <person name="Wei C.I."/>
            <person name="Xiao S."/>
        </authorList>
    </citation>
    <scope>NUCLEOTIDE SEQUENCE [LARGE SCALE GENOMIC DNA]</scope>
    <source>
        <strain evidence="1">UMSG1</strain>
    </source>
</reference>
<evidence type="ECO:0000313" key="2">
    <source>
        <dbReference type="Proteomes" id="UP000285326"/>
    </source>
</evidence>
<organism evidence="1 2">
    <name type="scientific">Golovinomyces cichoracearum</name>
    <dbReference type="NCBI Taxonomy" id="62708"/>
    <lineage>
        <taxon>Eukaryota</taxon>
        <taxon>Fungi</taxon>
        <taxon>Dikarya</taxon>
        <taxon>Ascomycota</taxon>
        <taxon>Pezizomycotina</taxon>
        <taxon>Leotiomycetes</taxon>
        <taxon>Erysiphales</taxon>
        <taxon>Erysiphaceae</taxon>
        <taxon>Golovinomyces</taxon>
    </lineage>
</organism>